<evidence type="ECO:0000313" key="2">
    <source>
        <dbReference type="EMBL" id="MCK9688505.1"/>
    </source>
</evidence>
<dbReference type="Gene3D" id="3.30.700.10">
    <property type="entry name" value="Glycoprotein, Type 4 Pilin"/>
    <property type="match status" value="1"/>
</dbReference>
<dbReference type="EMBL" id="JAJLJH010000009">
    <property type="protein sequence ID" value="MCK9688505.1"/>
    <property type="molecule type" value="Genomic_DNA"/>
</dbReference>
<dbReference type="NCBIfam" id="TIGR02532">
    <property type="entry name" value="IV_pilin_GFxxxE"/>
    <property type="match status" value="1"/>
</dbReference>
<feature type="transmembrane region" description="Helical" evidence="1">
    <location>
        <begin position="12"/>
        <end position="34"/>
    </location>
</feature>
<evidence type="ECO:0000256" key="1">
    <source>
        <dbReference type="SAM" id="Phobius"/>
    </source>
</evidence>
<keyword evidence="3" id="KW-1185">Reference proteome</keyword>
<accession>A0A9X2C427</accession>
<keyword evidence="1" id="KW-0472">Membrane</keyword>
<organism evidence="2 3">
    <name type="scientific">Scleromatobacter humisilvae</name>
    <dbReference type="NCBI Taxonomy" id="2897159"/>
    <lineage>
        <taxon>Bacteria</taxon>
        <taxon>Pseudomonadati</taxon>
        <taxon>Pseudomonadota</taxon>
        <taxon>Betaproteobacteria</taxon>
        <taxon>Burkholderiales</taxon>
        <taxon>Sphaerotilaceae</taxon>
        <taxon>Scleromatobacter</taxon>
    </lineage>
</organism>
<dbReference type="Pfam" id="PF07963">
    <property type="entry name" value="N_methyl"/>
    <property type="match status" value="1"/>
</dbReference>
<dbReference type="AlphaFoldDB" id="A0A9X2C427"/>
<dbReference type="InterPro" id="IPR012902">
    <property type="entry name" value="N_methyl_site"/>
</dbReference>
<proteinExistence type="predicted"/>
<name>A0A9X2C427_9BURK</name>
<evidence type="ECO:0000313" key="3">
    <source>
        <dbReference type="Proteomes" id="UP001139353"/>
    </source>
</evidence>
<comment type="caution">
    <text evidence="2">The sequence shown here is derived from an EMBL/GenBank/DDBJ whole genome shotgun (WGS) entry which is preliminary data.</text>
</comment>
<reference evidence="2" key="1">
    <citation type="submission" date="2021-11" db="EMBL/GenBank/DDBJ databases">
        <title>BS-T2-15 a new species belonging to the Comamonadaceae family isolated from the soil of a French oak forest.</title>
        <authorList>
            <person name="Mieszkin S."/>
            <person name="Alain K."/>
        </authorList>
    </citation>
    <scope>NUCLEOTIDE SEQUENCE</scope>
    <source>
        <strain evidence="2">BS-T2-15</strain>
    </source>
</reference>
<dbReference type="Proteomes" id="UP001139353">
    <property type="component" value="Unassembled WGS sequence"/>
</dbReference>
<protein>
    <submittedName>
        <fullName evidence="2">Prepilin-type N-terminal cleavage/methylation domain-containing protein</fullName>
    </submittedName>
</protein>
<gene>
    <name evidence="2" type="ORF">LPC04_22580</name>
</gene>
<dbReference type="InterPro" id="IPR045584">
    <property type="entry name" value="Pilin-like"/>
</dbReference>
<sequence length="174" mass="17880">MSSRTGQRGFSVIELMVTLTIAALLVTLAAPYFGKASAQANERRVKQQLVQDITWARGAAGAADQKSLDASLASGTPTVTLTINADCSWTTKVSGNVNAAHTMATTPTAMSCAPAATAGVPTLPTTFTFTPQGFLSSTASSGTLVLTGTTTSYRLQILYSGSVIETHATTGVDS</sequence>
<dbReference type="SUPFAM" id="SSF54523">
    <property type="entry name" value="Pili subunits"/>
    <property type="match status" value="1"/>
</dbReference>
<keyword evidence="1" id="KW-1133">Transmembrane helix</keyword>
<dbReference type="RefSeq" id="WP_275684554.1">
    <property type="nucleotide sequence ID" value="NZ_JAJLJH010000009.1"/>
</dbReference>
<keyword evidence="1" id="KW-0812">Transmembrane</keyword>